<evidence type="ECO:0000256" key="1">
    <source>
        <dbReference type="ARBA" id="ARBA00001933"/>
    </source>
</evidence>
<proteinExistence type="inferred from homology"/>
<comment type="caution">
    <text evidence="4">The sequence shown here is derived from an EMBL/GenBank/DDBJ whole genome shotgun (WGS) entry which is preliminary data.</text>
</comment>
<organism evidence="4 5">
    <name type="scientific">Gaopeijia maritima</name>
    <dbReference type="NCBI Taxonomy" id="3119007"/>
    <lineage>
        <taxon>Bacteria</taxon>
        <taxon>Pseudomonadati</taxon>
        <taxon>Gemmatimonadota</taxon>
        <taxon>Longimicrobiia</taxon>
        <taxon>Gaopeijiales</taxon>
        <taxon>Gaopeijiaceae</taxon>
        <taxon>Gaopeijia</taxon>
    </lineage>
</organism>
<keyword evidence="2 3" id="KW-0663">Pyridoxal phosphate</keyword>
<accession>A0ABU9E791</accession>
<dbReference type="Pfam" id="PF01053">
    <property type="entry name" value="Cys_Met_Meta_PP"/>
    <property type="match status" value="1"/>
</dbReference>
<dbReference type="InterPro" id="IPR015424">
    <property type="entry name" value="PyrdxlP-dep_Trfase"/>
</dbReference>
<dbReference type="EMBL" id="JBBHLI010000003">
    <property type="protein sequence ID" value="MEK9500598.1"/>
    <property type="molecule type" value="Genomic_DNA"/>
</dbReference>
<gene>
    <name evidence="4" type="ORF">WI372_06385</name>
</gene>
<dbReference type="PIRSF" id="PIRSF001434">
    <property type="entry name" value="CGS"/>
    <property type="match status" value="1"/>
</dbReference>
<dbReference type="PANTHER" id="PTHR11808:SF80">
    <property type="entry name" value="CYSTATHIONINE GAMMA-LYASE"/>
    <property type="match status" value="1"/>
</dbReference>
<protein>
    <submittedName>
        <fullName evidence="4">Aminotransferase class I/II-fold pyridoxal phosphate-dependent enzyme</fullName>
    </submittedName>
</protein>
<keyword evidence="4" id="KW-0808">Transferase</keyword>
<dbReference type="Gene3D" id="3.90.1150.10">
    <property type="entry name" value="Aspartate Aminotransferase, domain 1"/>
    <property type="match status" value="1"/>
</dbReference>
<dbReference type="RefSeq" id="WP_405286517.1">
    <property type="nucleotide sequence ID" value="NZ_JBBHLI010000003.1"/>
</dbReference>
<dbReference type="SUPFAM" id="SSF53383">
    <property type="entry name" value="PLP-dependent transferases"/>
    <property type="match status" value="1"/>
</dbReference>
<dbReference type="CDD" id="cd00614">
    <property type="entry name" value="CGS_like"/>
    <property type="match status" value="1"/>
</dbReference>
<sequence>MNTDDSTTGHGFSTLGIHGGAVRGAPGDSVVPPLVQSATFLGGGPDDRLMYSRYGNNPLQELVGRKIAALEGCEAGLVLGSGMGAISSVLLAFLEQGDHIVASRHLYGATLELLEVELPRRGVTTTFVEPTDVASWREAITDRTRILYLEAPTNPTLRIVDPRPAAEAAASAGVGRDIRVVMDATFATPVNLRPASLGVDLVVHSATKYLGGHSDIIAGAVAGSEADIAAVTTMMKRYGAAADPHMVWLLDRGLRTLEVRMRRHNENALALARFLESHPAVEQVLHPGLESHPDHALARELFPHGTGGMVSFMVRGGGEAADLVMSRLQLVQAAPSLGGVESLVSQPRYTSHRAMTAEGRGALGIPDGFLRVSAGIEDVGDLVGDVREALA</sequence>
<evidence type="ECO:0000256" key="3">
    <source>
        <dbReference type="RuleBase" id="RU362118"/>
    </source>
</evidence>
<dbReference type="PROSITE" id="PS00868">
    <property type="entry name" value="CYS_MET_METAB_PP"/>
    <property type="match status" value="1"/>
</dbReference>
<name>A0ABU9E791_9BACT</name>
<evidence type="ECO:0000313" key="4">
    <source>
        <dbReference type="EMBL" id="MEK9500598.1"/>
    </source>
</evidence>
<dbReference type="Gene3D" id="3.40.640.10">
    <property type="entry name" value="Type I PLP-dependent aspartate aminotransferase-like (Major domain)"/>
    <property type="match status" value="1"/>
</dbReference>
<dbReference type="GO" id="GO:0008483">
    <property type="term" value="F:transaminase activity"/>
    <property type="evidence" value="ECO:0007669"/>
    <property type="project" value="UniProtKB-KW"/>
</dbReference>
<evidence type="ECO:0000256" key="2">
    <source>
        <dbReference type="ARBA" id="ARBA00022898"/>
    </source>
</evidence>
<dbReference type="InterPro" id="IPR054542">
    <property type="entry name" value="Cys_met_metab_PP"/>
</dbReference>
<dbReference type="InterPro" id="IPR015422">
    <property type="entry name" value="PyrdxlP-dep_Trfase_small"/>
</dbReference>
<comment type="similarity">
    <text evidence="3">Belongs to the trans-sulfuration enzymes family.</text>
</comment>
<dbReference type="InterPro" id="IPR015421">
    <property type="entry name" value="PyrdxlP-dep_Trfase_major"/>
</dbReference>
<dbReference type="PANTHER" id="PTHR11808">
    <property type="entry name" value="TRANS-SULFURATION ENZYME FAMILY MEMBER"/>
    <property type="match status" value="1"/>
</dbReference>
<keyword evidence="4" id="KW-0032">Aminotransferase</keyword>
<evidence type="ECO:0000313" key="5">
    <source>
        <dbReference type="Proteomes" id="UP001484239"/>
    </source>
</evidence>
<keyword evidence="5" id="KW-1185">Reference proteome</keyword>
<dbReference type="Proteomes" id="UP001484239">
    <property type="component" value="Unassembled WGS sequence"/>
</dbReference>
<comment type="cofactor">
    <cofactor evidence="1 3">
        <name>pyridoxal 5'-phosphate</name>
        <dbReference type="ChEBI" id="CHEBI:597326"/>
    </cofactor>
</comment>
<reference evidence="4 5" key="1">
    <citation type="submission" date="2024-02" db="EMBL/GenBank/DDBJ databases">
        <title>A novel Gemmatimonadota bacterium.</title>
        <authorList>
            <person name="Du Z.-J."/>
            <person name="Ye Y.-Q."/>
        </authorList>
    </citation>
    <scope>NUCLEOTIDE SEQUENCE [LARGE SCALE GENOMIC DNA]</scope>
    <source>
        <strain evidence="4 5">DH-20</strain>
    </source>
</reference>
<dbReference type="InterPro" id="IPR000277">
    <property type="entry name" value="Cys/Met-Metab_PyrdxlP-dep_enz"/>
</dbReference>